<evidence type="ECO:0000313" key="9">
    <source>
        <dbReference type="Proteomes" id="UP000075799"/>
    </source>
</evidence>
<dbReference type="OrthoDB" id="5287916at2"/>
<evidence type="ECO:0000256" key="2">
    <source>
        <dbReference type="ARBA" id="ARBA00022692"/>
    </source>
</evidence>
<sequence length="453" mass="51290">MPWYRKVIKKLASMELAVLIIASIAVLIAIGTVVESKYDAWTAKNLVYASVWMYIAMGALVISLIAVIIDRWPWKPRHASFIFAHVGIIILIYGSLLTQLFGVDGTVRLSKTDGPVKEVTVQDTDLVVYRSPDGSDYEKIYTEEVNFLKNPVTTDKPVLIKSRDLNFEILESIPYSVPKLQVEASPQPQSGAAVRFQLANPNVSQVDWLVQRNVFEKVEAQVGPVLITLGGLWDRNPTINEIRFNITEKGSLNYALYGKDETKPFKQGTAKEGDLVETGWMGLQLRILRYLPKAVQKYDVTRLDHPVPGSSPSLRVRYNGQESYLFLNDYVKVFTENRVYLVSYQNRRLPLGFEISLDEFKKTDYPGTMRAMAYQSAVHYDGGNKALISMNEPLKYKKFYIYQASFEEGPSGIVKASVLSVNQDPGRIWKYSGSAMMCLGIVLLFYFRRKKVS</sequence>
<feature type="transmembrane region" description="Helical" evidence="6">
    <location>
        <begin position="81"/>
        <end position="102"/>
    </location>
</feature>
<gene>
    <name evidence="8" type="ORF">AZI87_17295</name>
</gene>
<name>A0A161QE56_BDEBC</name>
<protein>
    <recommendedName>
        <fullName evidence="7">ResB-like domain-containing protein</fullName>
    </recommendedName>
</protein>
<evidence type="ECO:0000259" key="7">
    <source>
        <dbReference type="Pfam" id="PF05140"/>
    </source>
</evidence>
<keyword evidence="3" id="KW-0201">Cytochrome c-type biogenesis</keyword>
<keyword evidence="2 6" id="KW-0812">Transmembrane</keyword>
<evidence type="ECO:0000256" key="5">
    <source>
        <dbReference type="ARBA" id="ARBA00023136"/>
    </source>
</evidence>
<proteinExistence type="predicted"/>
<dbReference type="GO" id="GO:0016020">
    <property type="term" value="C:membrane"/>
    <property type="evidence" value="ECO:0007669"/>
    <property type="project" value="UniProtKB-SubCell"/>
</dbReference>
<accession>A0A161QE56</accession>
<feature type="transmembrane region" description="Helical" evidence="6">
    <location>
        <begin position="46"/>
        <end position="69"/>
    </location>
</feature>
<feature type="transmembrane region" description="Helical" evidence="6">
    <location>
        <begin position="12"/>
        <end position="34"/>
    </location>
</feature>
<evidence type="ECO:0000256" key="6">
    <source>
        <dbReference type="SAM" id="Phobius"/>
    </source>
</evidence>
<dbReference type="InterPro" id="IPR023494">
    <property type="entry name" value="Cyt_c_bgen_Ccs1/CcsB/ResB"/>
</dbReference>
<feature type="domain" description="ResB-like" evidence="7">
    <location>
        <begin position="350"/>
        <end position="416"/>
    </location>
</feature>
<evidence type="ECO:0000256" key="3">
    <source>
        <dbReference type="ARBA" id="ARBA00022748"/>
    </source>
</evidence>
<comment type="subcellular location">
    <subcellularLocation>
        <location evidence="1">Membrane</location>
        <topology evidence="1">Multi-pass membrane protein</topology>
    </subcellularLocation>
</comment>
<dbReference type="PANTHER" id="PTHR31566">
    <property type="entry name" value="CYTOCHROME C BIOGENESIS PROTEIN CCS1, CHLOROPLASTIC"/>
    <property type="match status" value="1"/>
</dbReference>
<keyword evidence="4 6" id="KW-1133">Transmembrane helix</keyword>
<dbReference type="Proteomes" id="UP000075799">
    <property type="component" value="Unassembled WGS sequence"/>
</dbReference>
<dbReference type="Pfam" id="PF05140">
    <property type="entry name" value="ResB"/>
    <property type="match status" value="1"/>
</dbReference>
<dbReference type="GO" id="GO:0017004">
    <property type="term" value="P:cytochrome complex assembly"/>
    <property type="evidence" value="ECO:0007669"/>
    <property type="project" value="UniProtKB-KW"/>
</dbReference>
<comment type="caution">
    <text evidence="8">The sequence shown here is derived from an EMBL/GenBank/DDBJ whole genome shotgun (WGS) entry which is preliminary data.</text>
</comment>
<keyword evidence="5 6" id="KW-0472">Membrane</keyword>
<dbReference type="EMBL" id="LUKD01000009">
    <property type="protein sequence ID" value="KYG62285.1"/>
    <property type="molecule type" value="Genomic_DNA"/>
</dbReference>
<evidence type="ECO:0000313" key="8">
    <source>
        <dbReference type="EMBL" id="KYG62285.1"/>
    </source>
</evidence>
<dbReference type="InterPro" id="IPR007816">
    <property type="entry name" value="ResB-like_domain"/>
</dbReference>
<feature type="transmembrane region" description="Helical" evidence="6">
    <location>
        <begin position="428"/>
        <end position="447"/>
    </location>
</feature>
<organism evidence="8 9">
    <name type="scientific">Bdellovibrio bacteriovorus</name>
    <dbReference type="NCBI Taxonomy" id="959"/>
    <lineage>
        <taxon>Bacteria</taxon>
        <taxon>Pseudomonadati</taxon>
        <taxon>Bdellovibrionota</taxon>
        <taxon>Bdellovibrionia</taxon>
        <taxon>Bdellovibrionales</taxon>
        <taxon>Pseudobdellovibrionaceae</taxon>
        <taxon>Bdellovibrio</taxon>
    </lineage>
</organism>
<evidence type="ECO:0000256" key="1">
    <source>
        <dbReference type="ARBA" id="ARBA00004141"/>
    </source>
</evidence>
<evidence type="ECO:0000256" key="4">
    <source>
        <dbReference type="ARBA" id="ARBA00022989"/>
    </source>
</evidence>
<dbReference type="AlphaFoldDB" id="A0A161QE56"/>
<reference evidence="8 9" key="1">
    <citation type="submission" date="2016-03" db="EMBL/GenBank/DDBJ databases">
        <authorList>
            <person name="Ploux O."/>
        </authorList>
    </citation>
    <scope>NUCLEOTIDE SEQUENCE [LARGE SCALE GENOMIC DNA]</scope>
    <source>
        <strain evidence="8 9">EC13</strain>
    </source>
</reference>